<evidence type="ECO:0000313" key="2">
    <source>
        <dbReference type="Proteomes" id="UP000187429"/>
    </source>
</evidence>
<name>A0A1R1Y581_9FUNG</name>
<dbReference type="AlphaFoldDB" id="A0A1R1Y581"/>
<dbReference type="Proteomes" id="UP000187429">
    <property type="component" value="Unassembled WGS sequence"/>
</dbReference>
<evidence type="ECO:0000313" key="1">
    <source>
        <dbReference type="EMBL" id="OMJ22141.1"/>
    </source>
</evidence>
<gene>
    <name evidence="1" type="ORF">AYI69_g5516</name>
</gene>
<sequence length="69" mass="7851">MRSQPLPTWQKVEITHTISKSDTLGLIPAPQIDTRTCPMATRFDAKINAHFYITERSCCRIRFLASQSA</sequence>
<organism evidence="1 2">
    <name type="scientific">Smittium culicis</name>
    <dbReference type="NCBI Taxonomy" id="133412"/>
    <lineage>
        <taxon>Eukaryota</taxon>
        <taxon>Fungi</taxon>
        <taxon>Fungi incertae sedis</taxon>
        <taxon>Zoopagomycota</taxon>
        <taxon>Kickxellomycotina</taxon>
        <taxon>Harpellomycetes</taxon>
        <taxon>Harpellales</taxon>
        <taxon>Legeriomycetaceae</taxon>
        <taxon>Smittium</taxon>
    </lineage>
</organism>
<keyword evidence="2" id="KW-1185">Reference proteome</keyword>
<reference evidence="2" key="1">
    <citation type="submission" date="2017-01" db="EMBL/GenBank/DDBJ databases">
        <authorList>
            <person name="Wang Y."/>
            <person name="White M."/>
            <person name="Kvist S."/>
            <person name="Moncalvo J.-M."/>
        </authorList>
    </citation>
    <scope>NUCLEOTIDE SEQUENCE [LARGE SCALE GENOMIC DNA]</scope>
    <source>
        <strain evidence="2">ID-206-W2</strain>
    </source>
</reference>
<comment type="caution">
    <text evidence="1">The sequence shown here is derived from an EMBL/GenBank/DDBJ whole genome shotgun (WGS) entry which is preliminary data.</text>
</comment>
<proteinExistence type="predicted"/>
<dbReference type="EMBL" id="LSSM01002326">
    <property type="protein sequence ID" value="OMJ22141.1"/>
    <property type="molecule type" value="Genomic_DNA"/>
</dbReference>
<accession>A0A1R1Y581</accession>
<protein>
    <submittedName>
        <fullName evidence="1">Uncharacterized protein</fullName>
    </submittedName>
</protein>